<proteinExistence type="predicted"/>
<feature type="non-terminal residue" evidence="2">
    <location>
        <position position="329"/>
    </location>
</feature>
<dbReference type="EMBL" id="CAJOBH010153088">
    <property type="protein sequence ID" value="CAF4853065.1"/>
    <property type="molecule type" value="Genomic_DNA"/>
</dbReference>
<name>A0A8S3BRY4_9BILA</name>
<feature type="coiled-coil region" evidence="1">
    <location>
        <begin position="190"/>
        <end position="224"/>
    </location>
</feature>
<comment type="caution">
    <text evidence="2">The sequence shown here is derived from an EMBL/GenBank/DDBJ whole genome shotgun (WGS) entry which is preliminary data.</text>
</comment>
<sequence>AIKETIISLAPAIETANQLDSTSTFVDHLSSEYSCLCNDYKKHYSLIMASTAIFNEYKQTIEDLSTWLTLANANIQQALEFDDKQQTSINVKNLDELNKYQSLVEHAMELNQAMVADLPDEQAKEMIKEIDDIKEQWKIFIEKLNIYKERNLSSESANLTDSSSTNPVAQQNEILVDFIQSLLTLGHELIDQHENNHAKTLIENEQLLSKIKECQDEMNRLKNLYDNTNQPLITELATLATSMTTTRIQLENCIEQQQREFAAELDAFIGWLKTLTHESKIIDNQEIQLTLNGRQDDFNKLIKSNQQNDLLIKEKIEYLIEMWSNLTLK</sequence>
<keyword evidence="1" id="KW-0175">Coiled coil</keyword>
<dbReference type="Proteomes" id="UP000681967">
    <property type="component" value="Unassembled WGS sequence"/>
</dbReference>
<protein>
    <submittedName>
        <fullName evidence="2">Uncharacterized protein</fullName>
    </submittedName>
</protein>
<accession>A0A8S3BRY4</accession>
<evidence type="ECO:0000313" key="2">
    <source>
        <dbReference type="EMBL" id="CAF4853065.1"/>
    </source>
</evidence>
<organism evidence="2 3">
    <name type="scientific">Rotaria magnacalcarata</name>
    <dbReference type="NCBI Taxonomy" id="392030"/>
    <lineage>
        <taxon>Eukaryota</taxon>
        <taxon>Metazoa</taxon>
        <taxon>Spiralia</taxon>
        <taxon>Gnathifera</taxon>
        <taxon>Rotifera</taxon>
        <taxon>Eurotatoria</taxon>
        <taxon>Bdelloidea</taxon>
        <taxon>Philodinida</taxon>
        <taxon>Philodinidae</taxon>
        <taxon>Rotaria</taxon>
    </lineage>
</organism>
<evidence type="ECO:0000313" key="3">
    <source>
        <dbReference type="Proteomes" id="UP000681967"/>
    </source>
</evidence>
<reference evidence="2" key="1">
    <citation type="submission" date="2021-02" db="EMBL/GenBank/DDBJ databases">
        <authorList>
            <person name="Nowell W R."/>
        </authorList>
    </citation>
    <scope>NUCLEOTIDE SEQUENCE</scope>
</reference>
<gene>
    <name evidence="2" type="ORF">BYL167_LOCUS50277</name>
</gene>
<evidence type="ECO:0000256" key="1">
    <source>
        <dbReference type="SAM" id="Coils"/>
    </source>
</evidence>
<dbReference type="AlphaFoldDB" id="A0A8S3BRY4"/>
<feature type="non-terminal residue" evidence="2">
    <location>
        <position position="1"/>
    </location>
</feature>